<protein>
    <recommendedName>
        <fullName evidence="6">Calcium-binding protein</fullName>
    </recommendedName>
</protein>
<evidence type="ECO:0000256" key="1">
    <source>
        <dbReference type="ARBA" id="ARBA00004613"/>
    </source>
</evidence>
<gene>
    <name evidence="4" type="ORF">ATO11_18380</name>
</gene>
<dbReference type="InterPro" id="IPR018511">
    <property type="entry name" value="Hemolysin-typ_Ca-bd_CS"/>
</dbReference>
<dbReference type="PROSITE" id="PS00330">
    <property type="entry name" value="HEMOLYSIN_CALCIUM"/>
    <property type="match status" value="1"/>
</dbReference>
<dbReference type="EMBL" id="AQQZ01000011">
    <property type="protein sequence ID" value="KNG92229.1"/>
    <property type="molecule type" value="Genomic_DNA"/>
</dbReference>
<proteinExistence type="predicted"/>
<dbReference type="PRINTS" id="PR00313">
    <property type="entry name" value="CABNDNGRPT"/>
</dbReference>
<dbReference type="SUPFAM" id="SSF51120">
    <property type="entry name" value="beta-Roll"/>
    <property type="match status" value="1"/>
</dbReference>
<dbReference type="Pfam" id="PF00353">
    <property type="entry name" value="HemolysinCabind"/>
    <property type="match status" value="2"/>
</dbReference>
<keyword evidence="2" id="KW-0964">Secreted</keyword>
<dbReference type="PANTHER" id="PTHR38340:SF1">
    <property type="entry name" value="S-LAYER PROTEIN"/>
    <property type="match status" value="1"/>
</dbReference>
<feature type="compositionally biased region" description="Low complexity" evidence="3">
    <location>
        <begin position="438"/>
        <end position="457"/>
    </location>
</feature>
<evidence type="ECO:0000256" key="2">
    <source>
        <dbReference type="ARBA" id="ARBA00022525"/>
    </source>
</evidence>
<dbReference type="GO" id="GO:0005509">
    <property type="term" value="F:calcium ion binding"/>
    <property type="evidence" value="ECO:0007669"/>
    <property type="project" value="InterPro"/>
</dbReference>
<sequence length="464" mass="47814">MTRLSDYADALASITADQNAIDGTLDDLGLLASTGEVLLDQPRQLADRLEDAADAIDLPNVIVNVLGNLPYGIGFAIKQLNSVSNTVGFTIEQQEQVLRNLDTLWTPAQESLSAFGNLLIPPSLVNGTLGFSLDNRAEELALLANVFDGRDVPAETELAARMAAFTGGVTDWEAVKALLLAPVDALATGLGNAVDALGAALPDTTALTNTINSATAVFAGAAAIANDIYDSLNVNIELPFNITINLISAIETITDFVGFVQNIIEDFVLDILDTLGFTLNVFAPVQNQILSILDPVFDVIAGIGAAAASAISAVTDALAEFGGSVTDLLTQLADLVGFDTLFQSEEVVTDPDGGALVGTGGEEALFGGEGRDTLDGRGGVDFLFGDAGSDHMDGRSGADELFGGPGRDTLIGGLGDDYVHGGAAIDTAILDDAWATSPSSTLAAASASPRPKAPTRSNRSNSST</sequence>
<evidence type="ECO:0008006" key="6">
    <source>
        <dbReference type="Google" id="ProtNLM"/>
    </source>
</evidence>
<feature type="region of interest" description="Disordered" evidence="3">
    <location>
        <begin position="438"/>
        <end position="464"/>
    </location>
</feature>
<dbReference type="PANTHER" id="PTHR38340">
    <property type="entry name" value="S-LAYER PROTEIN"/>
    <property type="match status" value="1"/>
</dbReference>
<dbReference type="GO" id="GO:0005576">
    <property type="term" value="C:extracellular region"/>
    <property type="evidence" value="ECO:0007669"/>
    <property type="project" value="UniProtKB-SubCell"/>
</dbReference>
<evidence type="ECO:0000313" key="4">
    <source>
        <dbReference type="EMBL" id="KNG92229.1"/>
    </source>
</evidence>
<evidence type="ECO:0000256" key="3">
    <source>
        <dbReference type="SAM" id="MobiDB-lite"/>
    </source>
</evidence>
<dbReference type="AlphaFoldDB" id="A0A0L1JKE3"/>
<dbReference type="InterPro" id="IPR011049">
    <property type="entry name" value="Serralysin-like_metalloprot_C"/>
</dbReference>
<organism evidence="4 5">
    <name type="scientific">Pseudaestuariivita atlantica</name>
    <dbReference type="NCBI Taxonomy" id="1317121"/>
    <lineage>
        <taxon>Bacteria</taxon>
        <taxon>Pseudomonadati</taxon>
        <taxon>Pseudomonadota</taxon>
        <taxon>Alphaproteobacteria</taxon>
        <taxon>Rhodobacterales</taxon>
        <taxon>Paracoccaceae</taxon>
        <taxon>Pseudaestuariivita</taxon>
    </lineage>
</organism>
<dbReference type="Proteomes" id="UP000036938">
    <property type="component" value="Unassembled WGS sequence"/>
</dbReference>
<evidence type="ECO:0000313" key="5">
    <source>
        <dbReference type="Proteomes" id="UP000036938"/>
    </source>
</evidence>
<comment type="subcellular location">
    <subcellularLocation>
        <location evidence="1">Secreted</location>
    </subcellularLocation>
</comment>
<dbReference type="InterPro" id="IPR050557">
    <property type="entry name" value="RTX_toxin/Mannuronan_C5-epim"/>
</dbReference>
<accession>A0A0L1JKE3</accession>
<keyword evidence="5" id="KW-1185">Reference proteome</keyword>
<name>A0A0L1JKE3_9RHOB</name>
<comment type="caution">
    <text evidence="4">The sequence shown here is derived from an EMBL/GenBank/DDBJ whole genome shotgun (WGS) entry which is preliminary data.</text>
</comment>
<reference evidence="4 5" key="1">
    <citation type="journal article" date="2015" name="Int. J. Syst. Evol. Microbiol.">
        <title>Aestuariivita atlantica sp. nov., isolated from deep sea sediment of the Atlantic Ocean.</title>
        <authorList>
            <person name="Li G."/>
            <person name="Lai Q."/>
            <person name="Du Y."/>
            <person name="Liu X."/>
            <person name="Sun F."/>
            <person name="Shao Z."/>
        </authorList>
    </citation>
    <scope>NUCLEOTIDE SEQUENCE [LARGE SCALE GENOMIC DNA]</scope>
    <source>
        <strain evidence="4 5">22II-S11-z3</strain>
    </source>
</reference>
<dbReference type="RefSeq" id="WP_050532384.1">
    <property type="nucleotide sequence ID" value="NZ_AQQZ01000011.1"/>
</dbReference>
<dbReference type="STRING" id="1317121.ATO11_18380"/>
<dbReference type="Gene3D" id="2.150.10.10">
    <property type="entry name" value="Serralysin-like metalloprotease, C-terminal"/>
    <property type="match status" value="1"/>
</dbReference>
<dbReference type="InterPro" id="IPR001343">
    <property type="entry name" value="Hemolysn_Ca-bd"/>
</dbReference>